<dbReference type="Proteomes" id="UP001596328">
    <property type="component" value="Unassembled WGS sequence"/>
</dbReference>
<evidence type="ECO:0000256" key="1">
    <source>
        <dbReference type="ARBA" id="ARBA00022555"/>
    </source>
</evidence>
<evidence type="ECO:0000256" key="4">
    <source>
        <dbReference type="SAM" id="MobiDB-lite"/>
    </source>
</evidence>
<evidence type="ECO:0000313" key="7">
    <source>
        <dbReference type="Proteomes" id="UP001596328"/>
    </source>
</evidence>
<feature type="non-terminal residue" evidence="6">
    <location>
        <position position="1"/>
    </location>
</feature>
<evidence type="ECO:0000259" key="5">
    <source>
        <dbReference type="PROSITE" id="PS50886"/>
    </source>
</evidence>
<protein>
    <submittedName>
        <fullName evidence="6">Methionine--tRNA ligase</fullName>
    </submittedName>
</protein>
<dbReference type="GO" id="GO:0000049">
    <property type="term" value="F:tRNA binding"/>
    <property type="evidence" value="ECO:0007669"/>
    <property type="project" value="UniProtKB-UniRule"/>
</dbReference>
<dbReference type="InterPro" id="IPR002547">
    <property type="entry name" value="tRNA-bd_dom"/>
</dbReference>
<dbReference type="InterPro" id="IPR051270">
    <property type="entry name" value="Tyrosine-tRNA_ligase_regulator"/>
</dbReference>
<dbReference type="InterPro" id="IPR004495">
    <property type="entry name" value="Met-tRNA-synth_bsu_C"/>
</dbReference>
<evidence type="ECO:0000256" key="3">
    <source>
        <dbReference type="PROSITE-ProRule" id="PRU00209"/>
    </source>
</evidence>
<evidence type="ECO:0000256" key="2">
    <source>
        <dbReference type="ARBA" id="ARBA00022884"/>
    </source>
</evidence>
<feature type="region of interest" description="Disordered" evidence="4">
    <location>
        <begin position="1"/>
        <end position="44"/>
    </location>
</feature>
<keyword evidence="7" id="KW-1185">Reference proteome</keyword>
<dbReference type="EMBL" id="JBHSWU010001439">
    <property type="protein sequence ID" value="MFC6726840.1"/>
    <property type="molecule type" value="Genomic_DNA"/>
</dbReference>
<keyword evidence="1 3" id="KW-0820">tRNA-binding</keyword>
<keyword evidence="6" id="KW-0436">Ligase</keyword>
<comment type="caution">
    <text evidence="6">The sequence shown here is derived from an EMBL/GenBank/DDBJ whole genome shotgun (WGS) entry which is preliminary data.</text>
</comment>
<dbReference type="AlphaFoldDB" id="A0ABD5S5J0"/>
<dbReference type="Pfam" id="PF01588">
    <property type="entry name" value="tRNA_bind"/>
    <property type="match status" value="1"/>
</dbReference>
<dbReference type="CDD" id="cd02800">
    <property type="entry name" value="tRNA_bind_EcMetRS_like"/>
    <property type="match status" value="1"/>
</dbReference>
<dbReference type="GO" id="GO:0016874">
    <property type="term" value="F:ligase activity"/>
    <property type="evidence" value="ECO:0007669"/>
    <property type="project" value="UniProtKB-KW"/>
</dbReference>
<dbReference type="PROSITE" id="PS50886">
    <property type="entry name" value="TRBD"/>
    <property type="match status" value="1"/>
</dbReference>
<dbReference type="InterPro" id="IPR012340">
    <property type="entry name" value="NA-bd_OB-fold"/>
</dbReference>
<reference evidence="6 7" key="1">
    <citation type="journal article" date="2019" name="Int. J. Syst. Evol. Microbiol.">
        <title>The Global Catalogue of Microorganisms (GCM) 10K type strain sequencing project: providing services to taxonomists for standard genome sequencing and annotation.</title>
        <authorList>
            <consortium name="The Broad Institute Genomics Platform"/>
            <consortium name="The Broad Institute Genome Sequencing Center for Infectious Disease"/>
            <person name="Wu L."/>
            <person name="Ma J."/>
        </authorList>
    </citation>
    <scope>NUCLEOTIDE SEQUENCE [LARGE SCALE GENOMIC DNA]</scope>
    <source>
        <strain evidence="6 7">NBRC 111368</strain>
    </source>
</reference>
<feature type="compositionally biased region" description="Acidic residues" evidence="4">
    <location>
        <begin position="34"/>
        <end position="44"/>
    </location>
</feature>
<accession>A0ABD5S5J0</accession>
<sequence length="152" mass="15951">NAKLEERVAEATADDGDGDDGASETESDAAAGDDAGDVSDDFEPLTDERIGFEEFQELDLRVGRIESAEGIEGADKLAKLTVDVGVETRQIVAGIKQLHDLDDLPGTKVVVVANLEQAELFGVESNGMVLAAGEQADLLTTHGDAEPGTKVR</sequence>
<keyword evidence="2 3" id="KW-0694">RNA-binding</keyword>
<organism evidence="6 7">
    <name type="scientific">Halobium palmae</name>
    <dbReference type="NCBI Taxonomy" id="1776492"/>
    <lineage>
        <taxon>Archaea</taxon>
        <taxon>Methanobacteriati</taxon>
        <taxon>Methanobacteriota</taxon>
        <taxon>Stenosarchaea group</taxon>
        <taxon>Halobacteria</taxon>
        <taxon>Halobacteriales</taxon>
        <taxon>Haloferacaceae</taxon>
        <taxon>Halobium</taxon>
    </lineage>
</organism>
<proteinExistence type="predicted"/>
<dbReference type="Gene3D" id="2.40.50.140">
    <property type="entry name" value="Nucleic acid-binding proteins"/>
    <property type="match status" value="1"/>
</dbReference>
<dbReference type="PANTHER" id="PTHR11586">
    <property type="entry name" value="TRNA-AMINOACYLATION COFACTOR ARC1 FAMILY MEMBER"/>
    <property type="match status" value="1"/>
</dbReference>
<evidence type="ECO:0000313" key="6">
    <source>
        <dbReference type="EMBL" id="MFC6726840.1"/>
    </source>
</evidence>
<feature type="compositionally biased region" description="Acidic residues" evidence="4">
    <location>
        <begin position="12"/>
        <end position="27"/>
    </location>
</feature>
<dbReference type="PANTHER" id="PTHR11586:SF37">
    <property type="entry name" value="TRNA-BINDING DOMAIN-CONTAINING PROTEIN"/>
    <property type="match status" value="1"/>
</dbReference>
<dbReference type="SUPFAM" id="SSF50249">
    <property type="entry name" value="Nucleic acid-binding proteins"/>
    <property type="match status" value="1"/>
</dbReference>
<name>A0ABD5S5J0_9EURY</name>
<feature type="domain" description="TRNA-binding" evidence="5">
    <location>
        <begin position="54"/>
        <end position="152"/>
    </location>
</feature>
<gene>
    <name evidence="6" type="ORF">ACFQE1_21180</name>
</gene>